<evidence type="ECO:0000313" key="2">
    <source>
        <dbReference type="EMBL" id="KPI36731.1"/>
    </source>
</evidence>
<protein>
    <submittedName>
        <fullName evidence="2">Uncharacterized protein</fullName>
    </submittedName>
</protein>
<dbReference type="Proteomes" id="UP000038010">
    <property type="component" value="Unassembled WGS sequence"/>
</dbReference>
<reference evidence="2 3" key="1">
    <citation type="submission" date="2015-06" db="EMBL/GenBank/DDBJ databases">
        <title>Draft genome of the ant-associated black yeast Phialophora attae CBS 131958.</title>
        <authorList>
            <person name="Moreno L.F."/>
            <person name="Stielow B.J."/>
            <person name="de Hoog S."/>
            <person name="Vicente V.A."/>
            <person name="Weiss V.A."/>
            <person name="de Vries M."/>
            <person name="Cruz L.M."/>
            <person name="Souza E.M."/>
        </authorList>
    </citation>
    <scope>NUCLEOTIDE SEQUENCE [LARGE SCALE GENOMIC DNA]</scope>
    <source>
        <strain evidence="2 3">CBS 131958</strain>
    </source>
</reference>
<accession>A0A0N0NJ97</accession>
<dbReference type="AlphaFoldDB" id="A0A0N0NJ97"/>
<keyword evidence="1" id="KW-0472">Membrane</keyword>
<name>A0A0N0NJ97_9EURO</name>
<organism evidence="2 3">
    <name type="scientific">Cyphellophora attinorum</name>
    <dbReference type="NCBI Taxonomy" id="1664694"/>
    <lineage>
        <taxon>Eukaryota</taxon>
        <taxon>Fungi</taxon>
        <taxon>Dikarya</taxon>
        <taxon>Ascomycota</taxon>
        <taxon>Pezizomycotina</taxon>
        <taxon>Eurotiomycetes</taxon>
        <taxon>Chaetothyriomycetidae</taxon>
        <taxon>Chaetothyriales</taxon>
        <taxon>Cyphellophoraceae</taxon>
        <taxon>Cyphellophora</taxon>
    </lineage>
</organism>
<comment type="caution">
    <text evidence="2">The sequence shown here is derived from an EMBL/GenBank/DDBJ whole genome shotgun (WGS) entry which is preliminary data.</text>
</comment>
<feature type="transmembrane region" description="Helical" evidence="1">
    <location>
        <begin position="92"/>
        <end position="113"/>
    </location>
</feature>
<keyword evidence="3" id="KW-1185">Reference proteome</keyword>
<dbReference type="VEuPathDB" id="FungiDB:AB675_10034"/>
<evidence type="ECO:0000313" key="3">
    <source>
        <dbReference type="Proteomes" id="UP000038010"/>
    </source>
</evidence>
<dbReference type="OrthoDB" id="5392263at2759"/>
<keyword evidence="1" id="KW-0812">Transmembrane</keyword>
<keyword evidence="1" id="KW-1133">Transmembrane helix</keyword>
<proteinExistence type="predicted"/>
<dbReference type="RefSeq" id="XP_017996694.1">
    <property type="nucleotide sequence ID" value="XM_018138774.1"/>
</dbReference>
<evidence type="ECO:0000256" key="1">
    <source>
        <dbReference type="SAM" id="Phobius"/>
    </source>
</evidence>
<dbReference type="EMBL" id="LFJN01000029">
    <property type="protein sequence ID" value="KPI36731.1"/>
    <property type="molecule type" value="Genomic_DNA"/>
</dbReference>
<sequence>MASLIYFFEAQHQVRGQIILGGVASIVLLPARWIIIFLSVFTVVGGTIMQVSGIYTNCFCYINSPYWFRLDQSPGVNVASDTQGQRDASQGWLILGIVATVFMIFTSYVAWLYQSSMRIKFREEARKLALSPP</sequence>
<dbReference type="GeneID" id="28730654"/>
<feature type="transmembrane region" description="Helical" evidence="1">
    <location>
        <begin position="18"/>
        <end position="41"/>
    </location>
</feature>
<gene>
    <name evidence="2" type="ORF">AB675_10034</name>
</gene>